<dbReference type="InterPro" id="IPR001387">
    <property type="entry name" value="Cro/C1-type_HTH"/>
</dbReference>
<dbReference type="CDD" id="cd00093">
    <property type="entry name" value="HTH_XRE"/>
    <property type="match status" value="1"/>
</dbReference>
<reference evidence="3 4" key="1">
    <citation type="submission" date="2014-12" db="EMBL/GenBank/DDBJ databases">
        <title>Draft genome sequence of Terrisporobacter sp. 08-306576, isolated from the blood culture of a bacteremia patient.</title>
        <authorList>
            <person name="Lund L.C."/>
            <person name="Sydenham T.V."/>
            <person name="Hogh S.V."/>
            <person name="Skov M.N."/>
            <person name="Kemp M."/>
            <person name="Justesen U.S."/>
        </authorList>
    </citation>
    <scope>NUCLEOTIDE SEQUENCE [LARGE SCALE GENOMIC DNA]</scope>
    <source>
        <strain evidence="3 4">08-306576</strain>
    </source>
</reference>
<dbReference type="SMART" id="SM00530">
    <property type="entry name" value="HTH_XRE"/>
    <property type="match status" value="1"/>
</dbReference>
<evidence type="ECO:0000259" key="2">
    <source>
        <dbReference type="PROSITE" id="PS50943"/>
    </source>
</evidence>
<dbReference type="Gene3D" id="1.10.260.40">
    <property type="entry name" value="lambda repressor-like DNA-binding domains"/>
    <property type="match status" value="1"/>
</dbReference>
<dbReference type="RefSeq" id="WP_039679250.1">
    <property type="nucleotide sequence ID" value="NZ_JWHR01000068.1"/>
</dbReference>
<proteinExistence type="predicted"/>
<name>A0A0B3VLH9_9FIRM</name>
<dbReference type="EMBL" id="JWHR01000068">
    <property type="protein sequence ID" value="KHS57631.1"/>
    <property type="molecule type" value="Genomic_DNA"/>
</dbReference>
<gene>
    <name evidence="3" type="ORF">QX51_07320</name>
</gene>
<evidence type="ECO:0000313" key="4">
    <source>
        <dbReference type="Proteomes" id="UP000031189"/>
    </source>
</evidence>
<evidence type="ECO:0000256" key="1">
    <source>
        <dbReference type="ARBA" id="ARBA00023125"/>
    </source>
</evidence>
<organism evidence="3 4">
    <name type="scientific">Terrisporobacter othiniensis</name>
    <dbReference type="NCBI Taxonomy" id="1577792"/>
    <lineage>
        <taxon>Bacteria</taxon>
        <taxon>Bacillati</taxon>
        <taxon>Bacillota</taxon>
        <taxon>Clostridia</taxon>
        <taxon>Peptostreptococcales</taxon>
        <taxon>Peptostreptococcaceae</taxon>
        <taxon>Terrisporobacter</taxon>
    </lineage>
</organism>
<dbReference type="Pfam" id="PF01381">
    <property type="entry name" value="HTH_3"/>
    <property type="match status" value="1"/>
</dbReference>
<dbReference type="OrthoDB" id="48775at2"/>
<dbReference type="STRING" id="1577792.QX51_07320"/>
<accession>A0A0B3VLH9</accession>
<dbReference type="PANTHER" id="PTHR46558">
    <property type="entry name" value="TRACRIPTIONAL REGULATORY PROTEIN-RELATED-RELATED"/>
    <property type="match status" value="1"/>
</dbReference>
<protein>
    <recommendedName>
        <fullName evidence="2">HTH cro/C1-type domain-containing protein</fullName>
    </recommendedName>
</protein>
<dbReference type="InterPro" id="IPR010982">
    <property type="entry name" value="Lambda_DNA-bd_dom_sf"/>
</dbReference>
<dbReference type="GO" id="GO:0003677">
    <property type="term" value="F:DNA binding"/>
    <property type="evidence" value="ECO:0007669"/>
    <property type="project" value="UniProtKB-KW"/>
</dbReference>
<keyword evidence="4" id="KW-1185">Reference proteome</keyword>
<sequence>MNSLVDFRNSKDLTQKQMAKKLGTTLSFYSKIEVGKRNPSYNFLARFKSTFEDVNIDKLFFEVESHEKCNE</sequence>
<dbReference type="Proteomes" id="UP000031189">
    <property type="component" value="Unassembled WGS sequence"/>
</dbReference>
<dbReference type="SUPFAM" id="SSF47413">
    <property type="entry name" value="lambda repressor-like DNA-binding domains"/>
    <property type="match status" value="1"/>
</dbReference>
<evidence type="ECO:0000313" key="3">
    <source>
        <dbReference type="EMBL" id="KHS57631.1"/>
    </source>
</evidence>
<feature type="domain" description="HTH cro/C1-type" evidence="2">
    <location>
        <begin position="4"/>
        <end position="59"/>
    </location>
</feature>
<dbReference type="PANTHER" id="PTHR46558:SF11">
    <property type="entry name" value="HTH-TYPE TRANSCRIPTIONAL REGULATOR XRE"/>
    <property type="match status" value="1"/>
</dbReference>
<comment type="caution">
    <text evidence="3">The sequence shown here is derived from an EMBL/GenBank/DDBJ whole genome shotgun (WGS) entry which is preliminary data.</text>
</comment>
<dbReference type="AlphaFoldDB" id="A0A0B3VLH9"/>
<dbReference type="PROSITE" id="PS50943">
    <property type="entry name" value="HTH_CROC1"/>
    <property type="match status" value="1"/>
</dbReference>
<keyword evidence="1" id="KW-0238">DNA-binding</keyword>